<accession>A0A380LHB2</accession>
<evidence type="ECO:0000313" key="2">
    <source>
        <dbReference type="EMBL" id="SUO03314.1"/>
    </source>
</evidence>
<feature type="transmembrane region" description="Helical" evidence="1">
    <location>
        <begin position="56"/>
        <end position="76"/>
    </location>
</feature>
<evidence type="ECO:0000313" key="3">
    <source>
        <dbReference type="Proteomes" id="UP000255523"/>
    </source>
</evidence>
<name>A0A380LHB2_9FIRM</name>
<dbReference type="GeneID" id="77461169"/>
<evidence type="ECO:0000256" key="1">
    <source>
        <dbReference type="SAM" id="Phobius"/>
    </source>
</evidence>
<gene>
    <name evidence="2" type="ORF">NCTC11087_00170</name>
</gene>
<dbReference type="Proteomes" id="UP000255523">
    <property type="component" value="Unassembled WGS sequence"/>
</dbReference>
<sequence length="179" mass="21650">MDRRTLYEQSKEPYRFSKNKLLFLSVRGSLFVCLLMIFVFGIILYVFQKDRWQTSIFLPAGIVCLTFVLSVVFPWIRSVRFLRQQERISQRKFDERKDMDKPEDQREWLLCFFKPGILIFNRNAIDSLIGFTISKVSMTHDGSTRIHLEYIDRNQKKQVIDFRHSKENQAKFEAWFYKR</sequence>
<dbReference type="AlphaFoldDB" id="A0A380LHB2"/>
<keyword evidence="3" id="KW-1185">Reference proteome</keyword>
<organism evidence="2 3">
    <name type="scientific">Faecalicoccus pleomorphus</name>
    <dbReference type="NCBI Taxonomy" id="1323"/>
    <lineage>
        <taxon>Bacteria</taxon>
        <taxon>Bacillati</taxon>
        <taxon>Bacillota</taxon>
        <taxon>Erysipelotrichia</taxon>
        <taxon>Erysipelotrichales</taxon>
        <taxon>Erysipelotrichaceae</taxon>
        <taxon>Faecalicoccus</taxon>
    </lineage>
</organism>
<dbReference type="OrthoDB" id="9813172at2"/>
<reference evidence="2 3" key="1">
    <citation type="submission" date="2018-06" db="EMBL/GenBank/DDBJ databases">
        <authorList>
            <consortium name="Pathogen Informatics"/>
            <person name="Doyle S."/>
        </authorList>
    </citation>
    <scope>NUCLEOTIDE SEQUENCE [LARGE SCALE GENOMIC DNA]</scope>
    <source>
        <strain evidence="2 3">NCTC11087</strain>
    </source>
</reference>
<dbReference type="RefSeq" id="WP_022790650.1">
    <property type="nucleotide sequence ID" value="NZ_UHFX01000003.1"/>
</dbReference>
<keyword evidence="1" id="KW-0812">Transmembrane</keyword>
<dbReference type="EMBL" id="UHFX01000003">
    <property type="protein sequence ID" value="SUO03314.1"/>
    <property type="molecule type" value="Genomic_DNA"/>
</dbReference>
<proteinExistence type="predicted"/>
<feature type="transmembrane region" description="Helical" evidence="1">
    <location>
        <begin position="21"/>
        <end position="44"/>
    </location>
</feature>
<keyword evidence="1" id="KW-0472">Membrane</keyword>
<keyword evidence="1" id="KW-1133">Transmembrane helix</keyword>
<protein>
    <submittedName>
        <fullName evidence="2">Uncharacterized protein</fullName>
    </submittedName>
</protein>